<evidence type="ECO:0000256" key="1">
    <source>
        <dbReference type="SAM" id="MobiDB-lite"/>
    </source>
</evidence>
<evidence type="ECO:0000313" key="3">
    <source>
        <dbReference type="Proteomes" id="UP000230551"/>
    </source>
</evidence>
<gene>
    <name evidence="2" type="ORF">CQY22_018340</name>
</gene>
<dbReference type="AlphaFoldDB" id="A0A2G5P3U0"/>
<protein>
    <submittedName>
        <fullName evidence="2">Uncharacterized protein</fullName>
    </submittedName>
</protein>
<keyword evidence="3" id="KW-1185">Reference proteome</keyword>
<accession>A0A2G5P3U0</accession>
<dbReference type="EMBL" id="PDCN02000045">
    <property type="protein sequence ID" value="PIB73091.1"/>
    <property type="molecule type" value="Genomic_DNA"/>
</dbReference>
<name>A0A2G5P3U0_9MYCO</name>
<dbReference type="Proteomes" id="UP000230551">
    <property type="component" value="Unassembled WGS sequence"/>
</dbReference>
<reference evidence="2 3" key="1">
    <citation type="journal article" date="2017" name="Infect. Genet. Evol.">
        <title>The new phylogeny of the genus Mycobacterium: The old and the news.</title>
        <authorList>
            <person name="Tortoli E."/>
            <person name="Fedrizzi T."/>
            <person name="Meehan C.J."/>
            <person name="Trovato A."/>
            <person name="Grottola A."/>
            <person name="Giacobazzi E."/>
            <person name="Serpini G.F."/>
            <person name="Tagliazucchi S."/>
            <person name="Fabio A."/>
            <person name="Bettua C."/>
            <person name="Bertorelli R."/>
            <person name="Frascaro F."/>
            <person name="De Sanctis V."/>
            <person name="Pecorari M."/>
            <person name="Jousson O."/>
            <person name="Segata N."/>
            <person name="Cirillo D.M."/>
        </authorList>
    </citation>
    <scope>NUCLEOTIDE SEQUENCE [LARGE SCALE GENOMIC DNA]</scope>
    <source>
        <strain evidence="2 3">CIP1034565</strain>
    </source>
</reference>
<organism evidence="2 3">
    <name type="scientific">Mycolicibacterium brumae</name>
    <dbReference type="NCBI Taxonomy" id="85968"/>
    <lineage>
        <taxon>Bacteria</taxon>
        <taxon>Bacillati</taxon>
        <taxon>Actinomycetota</taxon>
        <taxon>Actinomycetes</taxon>
        <taxon>Mycobacteriales</taxon>
        <taxon>Mycobacteriaceae</taxon>
        <taxon>Mycolicibacterium</taxon>
    </lineage>
</organism>
<dbReference type="STRING" id="85968.GCA_900073015_02570"/>
<sequence>MAPLAQADQTVTVQQACGMLQVGTQPYSYGDKHIACVTPEDYEVGEYPKDTQALQNEMQSRFPGSHKVDPNDPWSDWVIPGGQGQQGHQAQAVDPDQVSNPDQAVNPDHEGQVGQPGN</sequence>
<feature type="region of interest" description="Disordered" evidence="1">
    <location>
        <begin position="55"/>
        <end position="118"/>
    </location>
</feature>
<proteinExistence type="predicted"/>
<evidence type="ECO:0000313" key="2">
    <source>
        <dbReference type="EMBL" id="PIB73091.1"/>
    </source>
</evidence>
<comment type="caution">
    <text evidence="2">The sequence shown here is derived from an EMBL/GenBank/DDBJ whole genome shotgun (WGS) entry which is preliminary data.</text>
</comment>